<feature type="non-terminal residue" evidence="1">
    <location>
        <position position="59"/>
    </location>
</feature>
<protein>
    <submittedName>
        <fullName evidence="1">Uncharacterized protein</fullName>
    </submittedName>
</protein>
<proteinExistence type="predicted"/>
<accession>A0A922I119</accession>
<organism evidence="1 2">
    <name type="scientific">Dermatophagoides farinae</name>
    <name type="common">American house dust mite</name>
    <dbReference type="NCBI Taxonomy" id="6954"/>
    <lineage>
        <taxon>Eukaryota</taxon>
        <taxon>Metazoa</taxon>
        <taxon>Ecdysozoa</taxon>
        <taxon>Arthropoda</taxon>
        <taxon>Chelicerata</taxon>
        <taxon>Arachnida</taxon>
        <taxon>Acari</taxon>
        <taxon>Acariformes</taxon>
        <taxon>Sarcoptiformes</taxon>
        <taxon>Astigmata</taxon>
        <taxon>Psoroptidia</taxon>
        <taxon>Analgoidea</taxon>
        <taxon>Pyroglyphidae</taxon>
        <taxon>Dermatophagoidinae</taxon>
        <taxon>Dermatophagoides</taxon>
    </lineage>
</organism>
<evidence type="ECO:0000313" key="2">
    <source>
        <dbReference type="Proteomes" id="UP000790347"/>
    </source>
</evidence>
<dbReference type="EMBL" id="ASGP02000003">
    <property type="protein sequence ID" value="KAH9517050.1"/>
    <property type="molecule type" value="Genomic_DNA"/>
</dbReference>
<evidence type="ECO:0000313" key="1">
    <source>
        <dbReference type="EMBL" id="KAH9517050.1"/>
    </source>
</evidence>
<dbReference type="Proteomes" id="UP000790347">
    <property type="component" value="Unassembled WGS sequence"/>
</dbReference>
<reference evidence="1" key="1">
    <citation type="submission" date="2013-05" db="EMBL/GenBank/DDBJ databases">
        <authorList>
            <person name="Yim A.K.Y."/>
            <person name="Chan T.F."/>
            <person name="Ji K.M."/>
            <person name="Liu X.Y."/>
            <person name="Zhou J.W."/>
            <person name="Li R.Q."/>
            <person name="Yang K.Y."/>
            <person name="Li J."/>
            <person name="Li M."/>
            <person name="Law P.T.W."/>
            <person name="Wu Y.L."/>
            <person name="Cai Z.L."/>
            <person name="Qin H."/>
            <person name="Bao Y."/>
            <person name="Leung R.K.K."/>
            <person name="Ng P.K.S."/>
            <person name="Zou J."/>
            <person name="Zhong X.J."/>
            <person name="Ran P.X."/>
            <person name="Zhong N.S."/>
            <person name="Liu Z.G."/>
            <person name="Tsui S.K.W."/>
        </authorList>
    </citation>
    <scope>NUCLEOTIDE SEQUENCE</scope>
    <source>
        <strain evidence="1">Derf</strain>
        <tissue evidence="1">Whole organism</tissue>
    </source>
</reference>
<comment type="caution">
    <text evidence="1">The sequence shown here is derived from an EMBL/GenBank/DDBJ whole genome shotgun (WGS) entry which is preliminary data.</text>
</comment>
<dbReference type="AlphaFoldDB" id="A0A922I119"/>
<keyword evidence="2" id="KW-1185">Reference proteome</keyword>
<gene>
    <name evidence="1" type="ORF">DERF_007750</name>
</gene>
<name>A0A922I119_DERFA</name>
<sequence length="59" mass="6730">DDDDEYQCFEMRTLNKLNIKLSVNFNKLNRTNLLISSSLFGSGANKQDSHLMANNFVCT</sequence>
<reference evidence="1" key="2">
    <citation type="journal article" date="2022" name="Res Sq">
        <title>Comparative Genomics Reveals Insights into the Divergent Evolution of Astigmatic Mites and Household Pest Adaptations.</title>
        <authorList>
            <person name="Xiong Q."/>
            <person name="Wan A.T.-Y."/>
            <person name="Liu X.-Y."/>
            <person name="Fung C.S.-H."/>
            <person name="Xiao X."/>
            <person name="Malainual N."/>
            <person name="Hou J."/>
            <person name="Wang L."/>
            <person name="Wang M."/>
            <person name="Yang K."/>
            <person name="Cui Y."/>
            <person name="Leung E."/>
            <person name="Nong W."/>
            <person name="Shin S.-K."/>
            <person name="Au S."/>
            <person name="Jeong K.Y."/>
            <person name="Chew F.T."/>
            <person name="Hui J."/>
            <person name="Leung T.F."/>
            <person name="Tungtrongchitr A."/>
            <person name="Zhong N."/>
            <person name="Liu Z."/>
            <person name="Tsui S."/>
        </authorList>
    </citation>
    <scope>NUCLEOTIDE SEQUENCE</scope>
    <source>
        <strain evidence="1">Derf</strain>
        <tissue evidence="1">Whole organism</tissue>
    </source>
</reference>